<dbReference type="FunFam" id="3.40.50.10380:FF:000001">
    <property type="entry name" value="NAD-dependent malic enzyme"/>
    <property type="match status" value="1"/>
</dbReference>
<reference evidence="10 11" key="1">
    <citation type="submission" date="2019-12" db="EMBL/GenBank/DDBJ databases">
        <title>Enteriobacteria Tanzani isolates_10434.</title>
        <authorList>
            <person name="Subbiah M."/>
            <person name="Call D."/>
        </authorList>
    </citation>
    <scope>NUCLEOTIDE SEQUENCE [LARGE SCALE GENOMIC DNA]</scope>
    <source>
        <strain evidence="10 11">10434wG3</strain>
    </source>
</reference>
<evidence type="ECO:0000256" key="9">
    <source>
        <dbReference type="RuleBase" id="RU003427"/>
    </source>
</evidence>
<accession>A0A6N8QKD1</accession>
<feature type="binding site" evidence="8">
    <location>
        <position position="246"/>
    </location>
    <ligand>
        <name>a divalent metal cation</name>
        <dbReference type="ChEBI" id="CHEBI:60240"/>
    </ligand>
</feature>
<evidence type="ECO:0000256" key="5">
    <source>
        <dbReference type="ARBA" id="ARBA00023027"/>
    </source>
</evidence>
<dbReference type="Proteomes" id="UP000447081">
    <property type="component" value="Unassembled WGS sequence"/>
</dbReference>
<feature type="active site" description="Proton donor" evidence="6">
    <location>
        <position position="104"/>
    </location>
</feature>
<dbReference type="GO" id="GO:0005829">
    <property type="term" value="C:cytosol"/>
    <property type="evidence" value="ECO:0007669"/>
    <property type="project" value="TreeGrafter"/>
</dbReference>
<dbReference type="PRINTS" id="PR00072">
    <property type="entry name" value="MALOXRDTASE"/>
</dbReference>
<dbReference type="PROSITE" id="PS00331">
    <property type="entry name" value="MALIC_ENZYMES"/>
    <property type="match status" value="1"/>
</dbReference>
<evidence type="ECO:0000256" key="4">
    <source>
        <dbReference type="ARBA" id="ARBA00023002"/>
    </source>
</evidence>
<organism evidence="10 11">
    <name type="scientific">Escherichia coli</name>
    <dbReference type="NCBI Taxonomy" id="562"/>
    <lineage>
        <taxon>Bacteria</taxon>
        <taxon>Pseudomonadati</taxon>
        <taxon>Pseudomonadota</taxon>
        <taxon>Gammaproteobacteria</taxon>
        <taxon>Enterobacterales</taxon>
        <taxon>Enterobacteriaceae</taxon>
        <taxon>Escherichia</taxon>
    </lineage>
</organism>
<dbReference type="InterPro" id="IPR015884">
    <property type="entry name" value="Malic_enzyme_CS"/>
</dbReference>
<evidence type="ECO:0000256" key="6">
    <source>
        <dbReference type="PIRSR" id="PIRSR000106-1"/>
    </source>
</evidence>
<evidence type="ECO:0000256" key="2">
    <source>
        <dbReference type="ARBA" id="ARBA00008785"/>
    </source>
</evidence>
<feature type="binding site" evidence="8">
    <location>
        <position position="270"/>
    </location>
    <ligand>
        <name>a divalent metal cation</name>
        <dbReference type="ChEBI" id="CHEBI:60240"/>
    </ligand>
</feature>
<keyword evidence="3 8" id="KW-0479">Metal-binding</keyword>
<comment type="similarity">
    <text evidence="2 9">Belongs to the malic enzymes family.</text>
</comment>
<keyword evidence="4 10" id="KW-0560">Oxidoreductase</keyword>
<evidence type="ECO:0000313" key="11">
    <source>
        <dbReference type="Proteomes" id="UP000447081"/>
    </source>
</evidence>
<feature type="active site" description="Proton acceptor" evidence="6">
    <location>
        <position position="175"/>
    </location>
</feature>
<evidence type="ECO:0000313" key="10">
    <source>
        <dbReference type="EMBL" id="MXJ12548.1"/>
    </source>
</evidence>
<gene>
    <name evidence="10" type="primary">maeA</name>
    <name evidence="10" type="ORF">GRW24_29500</name>
</gene>
<dbReference type="PANTHER" id="PTHR23406">
    <property type="entry name" value="MALIC ENZYME-RELATED"/>
    <property type="match status" value="1"/>
</dbReference>
<dbReference type="AlphaFoldDB" id="A0A6N8QKD1"/>
<feature type="binding site" evidence="7">
    <location>
        <position position="418"/>
    </location>
    <ligand>
        <name>(S)-malate</name>
        <dbReference type="ChEBI" id="CHEBI:15589"/>
    </ligand>
</feature>
<name>A0A6N8QKD1_ECOLX</name>
<dbReference type="InterPro" id="IPR001891">
    <property type="entry name" value="Malic_OxRdtase"/>
</dbReference>
<dbReference type="EMBL" id="WUIG01001312">
    <property type="protein sequence ID" value="MXJ12548.1"/>
    <property type="molecule type" value="Genomic_DNA"/>
</dbReference>
<proteinExistence type="inferred from homology"/>
<dbReference type="Pfam" id="PF03949">
    <property type="entry name" value="Malic_M"/>
    <property type="match status" value="1"/>
</dbReference>
<evidence type="ECO:0000256" key="1">
    <source>
        <dbReference type="ARBA" id="ARBA00001936"/>
    </source>
</evidence>
<comment type="caution">
    <text evidence="10">The sequence shown here is derived from an EMBL/GenBank/DDBJ whole genome shotgun (WGS) entry which is preliminary data.</text>
</comment>
<dbReference type="SUPFAM" id="SSF53223">
    <property type="entry name" value="Aminoacid dehydrogenase-like, N-terminal domain"/>
    <property type="match status" value="1"/>
</dbReference>
<feature type="binding site" evidence="7">
    <location>
        <position position="157"/>
    </location>
    <ligand>
        <name>(S)-malate</name>
        <dbReference type="ChEBI" id="CHEBI:15589"/>
    </ligand>
</feature>
<dbReference type="GO" id="GO:0016616">
    <property type="term" value="F:oxidoreductase activity, acting on the CH-OH group of donors, NAD or NADP as acceptor"/>
    <property type="evidence" value="ECO:0007669"/>
    <property type="project" value="InterPro"/>
</dbReference>
<dbReference type="PIRSF" id="PIRSF000106">
    <property type="entry name" value="ME"/>
    <property type="match status" value="1"/>
</dbReference>
<evidence type="ECO:0000256" key="8">
    <source>
        <dbReference type="PIRSR" id="PIRSR000106-3"/>
    </source>
</evidence>
<evidence type="ECO:0000256" key="3">
    <source>
        <dbReference type="ARBA" id="ARBA00022723"/>
    </source>
</evidence>
<dbReference type="GO" id="GO:0051287">
    <property type="term" value="F:NAD binding"/>
    <property type="evidence" value="ECO:0007669"/>
    <property type="project" value="InterPro"/>
</dbReference>
<dbReference type="InterPro" id="IPR012301">
    <property type="entry name" value="Malic_N_dom"/>
</dbReference>
<dbReference type="Gene3D" id="3.40.50.720">
    <property type="entry name" value="NAD(P)-binding Rossmann-like Domain"/>
    <property type="match status" value="1"/>
</dbReference>
<evidence type="ECO:0000256" key="7">
    <source>
        <dbReference type="PIRSR" id="PIRSR000106-2"/>
    </source>
</evidence>
<protein>
    <submittedName>
        <fullName evidence="10">Oxaloacetate-decarboxylating malate dehydrogenase</fullName>
        <ecNumber evidence="10">1.1.1.38</ecNumber>
    </submittedName>
</protein>
<dbReference type="EC" id="1.1.1.38" evidence="10"/>
<dbReference type="InterPro" id="IPR012302">
    <property type="entry name" value="Malic_NAD-bd"/>
</dbReference>
<dbReference type="InterPro" id="IPR037062">
    <property type="entry name" value="Malic_N_dom_sf"/>
</dbReference>
<dbReference type="Pfam" id="PF00390">
    <property type="entry name" value="malic"/>
    <property type="match status" value="1"/>
</dbReference>
<dbReference type="NCBIfam" id="NF010052">
    <property type="entry name" value="PRK13529.1"/>
    <property type="match status" value="1"/>
</dbReference>
<dbReference type="InterPro" id="IPR036291">
    <property type="entry name" value="NAD(P)-bd_dom_sf"/>
</dbReference>
<dbReference type="GO" id="GO:0004470">
    <property type="term" value="F:malic enzyme activity"/>
    <property type="evidence" value="ECO:0007669"/>
    <property type="project" value="InterPro"/>
</dbReference>
<feature type="non-terminal residue" evidence="10">
    <location>
        <position position="442"/>
    </location>
</feature>
<dbReference type="InterPro" id="IPR046346">
    <property type="entry name" value="Aminoacid_DH-like_N_sf"/>
</dbReference>
<dbReference type="SUPFAM" id="SSF51735">
    <property type="entry name" value="NAD(P)-binding Rossmann-fold domains"/>
    <property type="match status" value="1"/>
</dbReference>
<dbReference type="SMART" id="SM00919">
    <property type="entry name" value="Malic_M"/>
    <property type="match status" value="1"/>
</dbReference>
<sequence length="442" mass="49790">MEPKTKKQRSLYIPYAGPVLLEFPLLNKGSAFSMEERRNFNLLGLLPEVVETIEEQAERAWIQYQGFKTEIDKHIYLRNIQDTNETLFYRLVNNHLDEMMPVIYTPTVGAACERFSEIYRRSRGVFISYQNRHNMDDILQNVPNHNIKVIVVTDGERILGLGDQGIGGMGIPIGKLSLYTACGGISPAYTLPVVLDVGTNNQQLLNDPLYMGWRNPRITDDEYYEFVDEFIQAVKQRWPDVLLQFEDFAQKNAMPLLNRYRNEICSFNDDIQGTAAVTVGTLIAASRAAGGQLSEKKIVFLGAGSAGCGIAEMIISQTQREGLSEEAARQKVFMVDRFGLLTDKMPNLLPFQTKLVQKRENLSDWDTDSDVLSLLDVVRNVKPDILIGVSGQTGLFTEEIIREMHKHCPRPIVMPLSNPTSRVEATPQDIIAWTEGNALVAT</sequence>
<dbReference type="Gene3D" id="3.40.50.10380">
    <property type="entry name" value="Malic enzyme, N-terminal domain"/>
    <property type="match status" value="1"/>
</dbReference>
<feature type="binding site" evidence="8">
    <location>
        <position position="247"/>
    </location>
    <ligand>
        <name>a divalent metal cation</name>
        <dbReference type="ChEBI" id="CHEBI:60240"/>
    </ligand>
</feature>
<comment type="cofactor">
    <cofactor evidence="1">
        <name>Mn(2+)</name>
        <dbReference type="ChEBI" id="CHEBI:29035"/>
    </cofactor>
</comment>
<dbReference type="GO" id="GO:0046872">
    <property type="term" value="F:metal ion binding"/>
    <property type="evidence" value="ECO:0007669"/>
    <property type="project" value="UniProtKB-KW"/>
</dbReference>
<dbReference type="SMART" id="SM01274">
    <property type="entry name" value="malic"/>
    <property type="match status" value="1"/>
</dbReference>
<keyword evidence="5" id="KW-0520">NAD</keyword>
<comment type="cofactor">
    <cofactor evidence="8">
        <name>Mg(2+)</name>
        <dbReference type="ChEBI" id="CHEBI:18420"/>
    </cofactor>
    <cofactor evidence="8">
        <name>Mn(2+)</name>
        <dbReference type="ChEBI" id="CHEBI:29035"/>
    </cofactor>
    <text evidence="8">Divalent metal cations. Prefers magnesium or manganese.</text>
</comment>
<dbReference type="PANTHER" id="PTHR23406:SF34">
    <property type="entry name" value="NAD-DEPENDENT MALIC ENZYME, MITOCHONDRIAL"/>
    <property type="match status" value="1"/>
</dbReference>
<dbReference type="GO" id="GO:0006108">
    <property type="term" value="P:malate metabolic process"/>
    <property type="evidence" value="ECO:0007669"/>
    <property type="project" value="TreeGrafter"/>
</dbReference>